<name>A0A316W4S8_9BASI</name>
<sequence>MLANSLVAKSARGSRVACMCLCFVGIVSAASWSINVNPATRATLAIAFVCAVANPINCAIATVSSLLILAFGKNGAQTGNSNQVLPITNNRREAATSRFITFHSNGTLFDGFSNKLVNIGETHSVLDTHKNVHIKVTRHSAKWMRLRAPLSNQLHYSRRQDGQEDGDPGKTDELELFYHVDENVAANVYDQASADDNAAKIVHYMQDNQQVDACYNIYASSDGGALAEGTVSAISHGNGGVDHPDQCGG</sequence>
<keyword evidence="1" id="KW-0812">Transmembrane</keyword>
<dbReference type="EMBL" id="KZ819377">
    <property type="protein sequence ID" value="PWN42625.1"/>
    <property type="molecule type" value="Genomic_DNA"/>
</dbReference>
<dbReference type="OrthoDB" id="10288709at2759"/>
<dbReference type="GeneID" id="37032009"/>
<organism evidence="2 3">
    <name type="scientific">Ceraceosorus guamensis</name>
    <dbReference type="NCBI Taxonomy" id="1522189"/>
    <lineage>
        <taxon>Eukaryota</taxon>
        <taxon>Fungi</taxon>
        <taxon>Dikarya</taxon>
        <taxon>Basidiomycota</taxon>
        <taxon>Ustilaginomycotina</taxon>
        <taxon>Exobasidiomycetes</taxon>
        <taxon>Ceraceosorales</taxon>
        <taxon>Ceraceosoraceae</taxon>
        <taxon>Ceraceosorus</taxon>
    </lineage>
</organism>
<dbReference type="Proteomes" id="UP000245783">
    <property type="component" value="Unassembled WGS sequence"/>
</dbReference>
<gene>
    <name evidence="2" type="ORF">IE81DRAFT_116698</name>
</gene>
<accession>A0A316W4S8</accession>
<protein>
    <submittedName>
        <fullName evidence="2">Uncharacterized protein</fullName>
    </submittedName>
</protein>
<proteinExistence type="predicted"/>
<keyword evidence="3" id="KW-1185">Reference proteome</keyword>
<evidence type="ECO:0000313" key="2">
    <source>
        <dbReference type="EMBL" id="PWN42625.1"/>
    </source>
</evidence>
<evidence type="ECO:0000256" key="1">
    <source>
        <dbReference type="SAM" id="Phobius"/>
    </source>
</evidence>
<dbReference type="AlphaFoldDB" id="A0A316W4S8"/>
<evidence type="ECO:0000313" key="3">
    <source>
        <dbReference type="Proteomes" id="UP000245783"/>
    </source>
</evidence>
<reference evidence="2 3" key="1">
    <citation type="journal article" date="2018" name="Mol. Biol. Evol.">
        <title>Broad Genomic Sampling Reveals a Smut Pathogenic Ancestry of the Fungal Clade Ustilaginomycotina.</title>
        <authorList>
            <person name="Kijpornyongpan T."/>
            <person name="Mondo S.J."/>
            <person name="Barry K."/>
            <person name="Sandor L."/>
            <person name="Lee J."/>
            <person name="Lipzen A."/>
            <person name="Pangilinan J."/>
            <person name="LaButti K."/>
            <person name="Hainaut M."/>
            <person name="Henrissat B."/>
            <person name="Grigoriev I.V."/>
            <person name="Spatafora J.W."/>
            <person name="Aime M.C."/>
        </authorList>
    </citation>
    <scope>NUCLEOTIDE SEQUENCE [LARGE SCALE GENOMIC DNA]</scope>
    <source>
        <strain evidence="2 3">MCA 4658</strain>
    </source>
</reference>
<keyword evidence="1" id="KW-1133">Transmembrane helix</keyword>
<feature type="transmembrane region" description="Helical" evidence="1">
    <location>
        <begin position="45"/>
        <end position="71"/>
    </location>
</feature>
<keyword evidence="1" id="KW-0472">Membrane</keyword>
<dbReference type="RefSeq" id="XP_025369785.1">
    <property type="nucleotide sequence ID" value="XM_025510139.1"/>
</dbReference>
<dbReference type="InParanoid" id="A0A316W4S8"/>